<proteinExistence type="predicted"/>
<evidence type="ECO:0000313" key="2">
    <source>
        <dbReference type="Proteomes" id="UP000249169"/>
    </source>
</evidence>
<evidence type="ECO:0000313" key="1">
    <source>
        <dbReference type="EMBL" id="RAL23044.1"/>
    </source>
</evidence>
<dbReference type="Proteomes" id="UP000249169">
    <property type="component" value="Unassembled WGS sequence"/>
</dbReference>
<dbReference type="Pfam" id="PF10934">
    <property type="entry name" value="Sheath_initiator"/>
    <property type="match status" value="1"/>
</dbReference>
<accession>A0A328C8V3</accession>
<gene>
    <name evidence="1" type="ORF">DL240_09160</name>
</gene>
<dbReference type="AlphaFoldDB" id="A0A328C8V3"/>
<dbReference type="OrthoDB" id="9812969at2"/>
<comment type="caution">
    <text evidence="1">The sequence shown here is derived from an EMBL/GenBank/DDBJ whole genome shotgun (WGS) entry which is preliminary data.</text>
</comment>
<name>A0A328C8V3_9DELT</name>
<dbReference type="InterPro" id="IPR020288">
    <property type="entry name" value="Sheath_initiator"/>
</dbReference>
<organism evidence="1 2">
    <name type="scientific">Lujinxingia litoralis</name>
    <dbReference type="NCBI Taxonomy" id="2211119"/>
    <lineage>
        <taxon>Bacteria</taxon>
        <taxon>Deltaproteobacteria</taxon>
        <taxon>Bradymonadales</taxon>
        <taxon>Lujinxingiaceae</taxon>
        <taxon>Lujinxingia</taxon>
    </lineage>
</organism>
<protein>
    <recommendedName>
        <fullName evidence="3">IraD/Gp25-like domain-containing protein</fullName>
    </recommendedName>
</protein>
<sequence length="134" mass="14823">MFTDVQLVDGDLPEHTRLIEGPELIAQRIRMRLSTFRGEWLLDRRAGLPFLRWRSQRSPPLEAMAARVRDDIASIPGILEVRALRAEQVDDTIRLSGEVRLEEGAALDLSVEVATSGNTSPTVALNLSHSGAPL</sequence>
<evidence type="ECO:0008006" key="3">
    <source>
        <dbReference type="Google" id="ProtNLM"/>
    </source>
</evidence>
<reference evidence="1 2" key="1">
    <citation type="submission" date="2018-05" db="EMBL/GenBank/DDBJ databases">
        <title>Lujinxingia marina gen. nov. sp. nov., a new facultative anaerobic member of the class Deltaproteobacteria, and proposal of Lujinxingaceae fam. nov.</title>
        <authorList>
            <person name="Li C.-M."/>
        </authorList>
    </citation>
    <scope>NUCLEOTIDE SEQUENCE [LARGE SCALE GENOMIC DNA]</scope>
    <source>
        <strain evidence="1 2">B210</strain>
    </source>
</reference>
<keyword evidence="2" id="KW-1185">Reference proteome</keyword>
<dbReference type="RefSeq" id="WP_111729572.1">
    <property type="nucleotide sequence ID" value="NZ_QHKO01000003.1"/>
</dbReference>
<dbReference type="EMBL" id="QHKO01000003">
    <property type="protein sequence ID" value="RAL23044.1"/>
    <property type="molecule type" value="Genomic_DNA"/>
</dbReference>